<dbReference type="VEuPathDB" id="FungiDB:AMAG_19390"/>
<dbReference type="EMBL" id="GG745349">
    <property type="protein sequence ID" value="KNE66340.1"/>
    <property type="molecule type" value="Genomic_DNA"/>
</dbReference>
<name>A0A0L0SVC0_ALLM3</name>
<keyword evidence="3" id="KW-1185">Reference proteome</keyword>
<evidence type="ECO:0000313" key="3">
    <source>
        <dbReference type="Proteomes" id="UP000054350"/>
    </source>
</evidence>
<gene>
    <name evidence="2" type="ORF">AMAG_19390</name>
</gene>
<evidence type="ECO:0000256" key="1">
    <source>
        <dbReference type="SAM" id="MobiDB-lite"/>
    </source>
</evidence>
<organism evidence="2 3">
    <name type="scientific">Allomyces macrogynus (strain ATCC 38327)</name>
    <name type="common">Allomyces javanicus var. macrogynus</name>
    <dbReference type="NCBI Taxonomy" id="578462"/>
    <lineage>
        <taxon>Eukaryota</taxon>
        <taxon>Fungi</taxon>
        <taxon>Fungi incertae sedis</taxon>
        <taxon>Blastocladiomycota</taxon>
        <taxon>Blastocladiomycetes</taxon>
        <taxon>Blastocladiales</taxon>
        <taxon>Blastocladiaceae</taxon>
        <taxon>Allomyces</taxon>
    </lineage>
</organism>
<protein>
    <submittedName>
        <fullName evidence="2">Uncharacterized protein</fullName>
    </submittedName>
</protein>
<sequence length="97" mass="9560">MCHAQASVILTRKISSIALCGMPLGSPKAGGPVWRCTACPWAGPVVDGAATAAAAAAQAKGVAPKFPQPAQGPDPRNSAPAAGAPLVRQDDAYAVGV</sequence>
<dbReference type="Proteomes" id="UP000054350">
    <property type="component" value="Unassembled WGS sequence"/>
</dbReference>
<reference evidence="2 3" key="1">
    <citation type="submission" date="2009-11" db="EMBL/GenBank/DDBJ databases">
        <title>Annotation of Allomyces macrogynus ATCC 38327.</title>
        <authorList>
            <consortium name="The Broad Institute Genome Sequencing Platform"/>
            <person name="Russ C."/>
            <person name="Cuomo C."/>
            <person name="Burger G."/>
            <person name="Gray M.W."/>
            <person name="Holland P.W.H."/>
            <person name="King N."/>
            <person name="Lang F.B.F."/>
            <person name="Roger A.J."/>
            <person name="Ruiz-Trillo I."/>
            <person name="Young S.K."/>
            <person name="Zeng Q."/>
            <person name="Gargeya S."/>
            <person name="Fitzgerald M."/>
            <person name="Haas B."/>
            <person name="Abouelleil A."/>
            <person name="Alvarado L."/>
            <person name="Arachchi H.M."/>
            <person name="Berlin A."/>
            <person name="Chapman S.B."/>
            <person name="Gearin G."/>
            <person name="Goldberg J."/>
            <person name="Griggs A."/>
            <person name="Gujja S."/>
            <person name="Hansen M."/>
            <person name="Heiman D."/>
            <person name="Howarth C."/>
            <person name="Larimer J."/>
            <person name="Lui A."/>
            <person name="MacDonald P.J.P."/>
            <person name="McCowen C."/>
            <person name="Montmayeur A."/>
            <person name="Murphy C."/>
            <person name="Neiman D."/>
            <person name="Pearson M."/>
            <person name="Priest M."/>
            <person name="Roberts A."/>
            <person name="Saif S."/>
            <person name="Shea T."/>
            <person name="Sisk P."/>
            <person name="Stolte C."/>
            <person name="Sykes S."/>
            <person name="Wortman J."/>
            <person name="Nusbaum C."/>
            <person name="Birren B."/>
        </authorList>
    </citation>
    <scope>NUCLEOTIDE SEQUENCE [LARGE SCALE GENOMIC DNA]</scope>
    <source>
        <strain evidence="2 3">ATCC 38327</strain>
    </source>
</reference>
<dbReference type="AlphaFoldDB" id="A0A0L0SVC0"/>
<evidence type="ECO:0000313" key="2">
    <source>
        <dbReference type="EMBL" id="KNE66340.1"/>
    </source>
</evidence>
<feature type="region of interest" description="Disordered" evidence="1">
    <location>
        <begin position="61"/>
        <end position="97"/>
    </location>
</feature>
<proteinExistence type="predicted"/>
<reference evidence="3" key="2">
    <citation type="submission" date="2009-11" db="EMBL/GenBank/DDBJ databases">
        <title>The Genome Sequence of Allomyces macrogynus strain ATCC 38327.</title>
        <authorList>
            <consortium name="The Broad Institute Genome Sequencing Platform"/>
            <person name="Russ C."/>
            <person name="Cuomo C."/>
            <person name="Shea T."/>
            <person name="Young S.K."/>
            <person name="Zeng Q."/>
            <person name="Koehrsen M."/>
            <person name="Haas B."/>
            <person name="Borodovsky M."/>
            <person name="Guigo R."/>
            <person name="Alvarado L."/>
            <person name="Berlin A."/>
            <person name="Borenstein D."/>
            <person name="Chen Z."/>
            <person name="Engels R."/>
            <person name="Freedman E."/>
            <person name="Gellesch M."/>
            <person name="Goldberg J."/>
            <person name="Griggs A."/>
            <person name="Gujja S."/>
            <person name="Heiman D."/>
            <person name="Hepburn T."/>
            <person name="Howarth C."/>
            <person name="Jen D."/>
            <person name="Larson L."/>
            <person name="Lewis B."/>
            <person name="Mehta T."/>
            <person name="Park D."/>
            <person name="Pearson M."/>
            <person name="Roberts A."/>
            <person name="Saif S."/>
            <person name="Shenoy N."/>
            <person name="Sisk P."/>
            <person name="Stolte C."/>
            <person name="Sykes S."/>
            <person name="Walk T."/>
            <person name="White J."/>
            <person name="Yandava C."/>
            <person name="Burger G."/>
            <person name="Gray M.W."/>
            <person name="Holland P.W.H."/>
            <person name="King N."/>
            <person name="Lang F.B.F."/>
            <person name="Roger A.J."/>
            <person name="Ruiz-Trillo I."/>
            <person name="Lander E."/>
            <person name="Nusbaum C."/>
        </authorList>
    </citation>
    <scope>NUCLEOTIDE SEQUENCE [LARGE SCALE GENOMIC DNA]</scope>
    <source>
        <strain evidence="3">ATCC 38327</strain>
    </source>
</reference>
<accession>A0A0L0SVC0</accession>